<dbReference type="RefSeq" id="WP_207508151.1">
    <property type="nucleotide sequence ID" value="NZ_FNCF01000007.1"/>
</dbReference>
<keyword evidence="2" id="KW-0645">Protease</keyword>
<dbReference type="GO" id="GO:0006508">
    <property type="term" value="P:proteolysis"/>
    <property type="evidence" value="ECO:0007669"/>
    <property type="project" value="UniProtKB-KW"/>
</dbReference>
<evidence type="ECO:0000256" key="1">
    <source>
        <dbReference type="ARBA" id="ARBA00022612"/>
    </source>
</evidence>
<proteinExistence type="predicted"/>
<dbReference type="InterPro" id="IPR054613">
    <property type="entry name" value="Peptidase_S78_dom"/>
</dbReference>
<dbReference type="NCBIfam" id="TIGR01543">
    <property type="entry name" value="proheadase_HK97"/>
    <property type="match status" value="1"/>
</dbReference>
<organism evidence="6 7">
    <name type="scientific">Klenkia brasiliensis</name>
    <dbReference type="NCBI Taxonomy" id="333142"/>
    <lineage>
        <taxon>Bacteria</taxon>
        <taxon>Bacillati</taxon>
        <taxon>Actinomycetota</taxon>
        <taxon>Actinomycetes</taxon>
        <taxon>Geodermatophilales</taxon>
        <taxon>Geodermatophilaceae</taxon>
        <taxon>Klenkia</taxon>
    </lineage>
</organism>
<evidence type="ECO:0000259" key="5">
    <source>
        <dbReference type="Pfam" id="PF04586"/>
    </source>
</evidence>
<evidence type="ECO:0000256" key="3">
    <source>
        <dbReference type="ARBA" id="ARBA00022801"/>
    </source>
</evidence>
<evidence type="ECO:0000256" key="2">
    <source>
        <dbReference type="ARBA" id="ARBA00022670"/>
    </source>
</evidence>
<name>A0A1G7YGR3_9ACTN</name>
<evidence type="ECO:0000313" key="6">
    <source>
        <dbReference type="EMBL" id="SDG95445.1"/>
    </source>
</evidence>
<protein>
    <recommendedName>
        <fullName evidence="5">Prohead serine protease domain-containing protein</fullName>
    </recommendedName>
</protein>
<dbReference type="EMBL" id="FNCF01000007">
    <property type="protein sequence ID" value="SDG95445.1"/>
    <property type="molecule type" value="Genomic_DNA"/>
</dbReference>
<reference evidence="7" key="1">
    <citation type="submission" date="2016-10" db="EMBL/GenBank/DDBJ databases">
        <authorList>
            <person name="Varghese N."/>
            <person name="Submissions S."/>
        </authorList>
    </citation>
    <scope>NUCLEOTIDE SEQUENCE [LARGE SCALE GENOMIC DNA]</scope>
    <source>
        <strain evidence="7">DSM 44526</strain>
    </source>
</reference>
<dbReference type="Pfam" id="PF04586">
    <property type="entry name" value="Peptidase_S78"/>
    <property type="match status" value="1"/>
</dbReference>
<evidence type="ECO:0000313" key="7">
    <source>
        <dbReference type="Proteomes" id="UP000198863"/>
    </source>
</evidence>
<dbReference type="Proteomes" id="UP000198863">
    <property type="component" value="Unassembled WGS sequence"/>
</dbReference>
<keyword evidence="7" id="KW-1185">Reference proteome</keyword>
<dbReference type="InterPro" id="IPR006433">
    <property type="entry name" value="Prohead_protease"/>
</dbReference>
<sequence>MDPDTLPSSAAAAQARAAGTAQTVDRPRDRRSTSAAGSPARVRAALHGVNVREPGADDAAVLGFDGYASITETAYEMWDMFGPYTEEIAREAFDATLSRDPDVVFLLNHKGMTLARTKSGTLRLAADDTGLHVDADLDQGNSQVRDMASGLRRGDLDEMSFAFRITRGQWSPDYMSYRITELDLERGDVSVVNYGANPNTFGSLRSAEILAGLDSLGPDDLARAEAALTARRSALTAAAGVPMTAAELDAIDATARQHPLAARFSG</sequence>
<feature type="compositionally biased region" description="Low complexity" evidence="4">
    <location>
        <begin position="10"/>
        <end position="23"/>
    </location>
</feature>
<keyword evidence="3" id="KW-0378">Hydrolase</keyword>
<evidence type="ECO:0000256" key="4">
    <source>
        <dbReference type="SAM" id="MobiDB-lite"/>
    </source>
</evidence>
<dbReference type="GO" id="GO:0008233">
    <property type="term" value="F:peptidase activity"/>
    <property type="evidence" value="ECO:0007669"/>
    <property type="project" value="UniProtKB-KW"/>
</dbReference>
<keyword evidence="1" id="KW-1188">Viral release from host cell</keyword>
<gene>
    <name evidence="6" type="ORF">SAMN05660324_3945</name>
</gene>
<feature type="domain" description="Prohead serine protease" evidence="5">
    <location>
        <begin position="60"/>
        <end position="200"/>
    </location>
</feature>
<dbReference type="AlphaFoldDB" id="A0A1G7YGR3"/>
<accession>A0A1G7YGR3</accession>
<feature type="region of interest" description="Disordered" evidence="4">
    <location>
        <begin position="1"/>
        <end position="41"/>
    </location>
</feature>